<feature type="compositionally biased region" description="Low complexity" evidence="1">
    <location>
        <begin position="66"/>
        <end position="80"/>
    </location>
</feature>
<feature type="region of interest" description="Disordered" evidence="1">
    <location>
        <begin position="40"/>
        <end position="199"/>
    </location>
</feature>
<accession>A0AAX4HAK0</accession>
<evidence type="ECO:0000313" key="3">
    <source>
        <dbReference type="Proteomes" id="UP001338582"/>
    </source>
</evidence>
<dbReference type="AlphaFoldDB" id="A0AAX4HAK0"/>
<evidence type="ECO:0000256" key="1">
    <source>
        <dbReference type="SAM" id="MobiDB-lite"/>
    </source>
</evidence>
<feature type="compositionally biased region" description="Polar residues" evidence="1">
    <location>
        <begin position="149"/>
        <end position="159"/>
    </location>
</feature>
<reference evidence="2 3" key="1">
    <citation type="submission" date="2023-10" db="EMBL/GenBank/DDBJ databases">
        <title>Draft Genome Sequence of Candida saopaulonensis from a very Premature Infant with Sepsis.</title>
        <authorList>
            <person name="Ning Y."/>
            <person name="Dai R."/>
            <person name="Xiao M."/>
            <person name="Xu Y."/>
            <person name="Yan Q."/>
            <person name="Zhang L."/>
        </authorList>
    </citation>
    <scope>NUCLEOTIDE SEQUENCE [LARGE SCALE GENOMIC DNA]</scope>
    <source>
        <strain evidence="2 3">19XY460</strain>
    </source>
</reference>
<sequence length="354" mass="38676">MFTRLPVVARSVRGYATQPTGSDFLSSLMKRIDNLNVEIKKKKDAAPTPSLEPLKKTHHKAKVHKAQPASPAPGKSSASKTNRTQIASMDHPMKSNRFDFRNTEKSGNTERTDASGTGNRNNFKNRKLSGFIDARPRSNDSKPARQNRRNAATGSAKQTKSAEDTAETPAPQKQRRDGPGFKAKASGRRTNGARGDRTTSALPLKTIVALPLEPKITGDTFLYGKPAAMGIHLGSRVAAVSKRVLLESKYPYKLPLAIIQQLPPRRPDTNQFIATSDYSLDVDVLLLASKVKEVVKGETAVLETGKKLSAVQTEACDELMRNSTITVAQKQMIYDLSNGVKSVNDVLKTAAWKQ</sequence>
<dbReference type="KEGG" id="asau:88173917"/>
<dbReference type="Proteomes" id="UP001338582">
    <property type="component" value="Chromosome 3"/>
</dbReference>
<proteinExistence type="predicted"/>
<organism evidence="2 3">
    <name type="scientific">Australozyma saopauloensis</name>
    <dbReference type="NCBI Taxonomy" id="291208"/>
    <lineage>
        <taxon>Eukaryota</taxon>
        <taxon>Fungi</taxon>
        <taxon>Dikarya</taxon>
        <taxon>Ascomycota</taxon>
        <taxon>Saccharomycotina</taxon>
        <taxon>Pichiomycetes</taxon>
        <taxon>Metschnikowiaceae</taxon>
        <taxon>Australozyma</taxon>
    </lineage>
</organism>
<dbReference type="EMBL" id="CP138896">
    <property type="protein sequence ID" value="WPK25533.1"/>
    <property type="molecule type" value="Genomic_DNA"/>
</dbReference>
<feature type="compositionally biased region" description="Basic and acidic residues" evidence="1">
    <location>
        <begin position="91"/>
        <end position="113"/>
    </location>
</feature>
<evidence type="ECO:0000313" key="2">
    <source>
        <dbReference type="EMBL" id="WPK25533.1"/>
    </source>
</evidence>
<dbReference type="RefSeq" id="XP_062877915.1">
    <property type="nucleotide sequence ID" value="XM_063021845.1"/>
</dbReference>
<name>A0AAX4HAK0_9ASCO</name>
<gene>
    <name evidence="2" type="ORF">PUMCH_002853</name>
</gene>
<protein>
    <submittedName>
        <fullName evidence="2">Uncharacterized protein</fullName>
    </submittedName>
</protein>
<feature type="compositionally biased region" description="Basic and acidic residues" evidence="1">
    <location>
        <begin position="134"/>
        <end position="143"/>
    </location>
</feature>
<dbReference type="GeneID" id="88173917"/>
<keyword evidence="3" id="KW-1185">Reference proteome</keyword>
<feature type="compositionally biased region" description="Basic residues" evidence="1">
    <location>
        <begin position="56"/>
        <end position="65"/>
    </location>
</feature>